<name>A0A3M0N1A9_9RHOB</name>
<dbReference type="RefSeq" id="WP_122110585.1">
    <property type="nucleotide sequence ID" value="NZ_QOKZ01000001.1"/>
</dbReference>
<accession>A0A3M0N1A9</accession>
<proteinExistence type="predicted"/>
<dbReference type="AlphaFoldDB" id="A0A3M0N1A9"/>
<comment type="caution">
    <text evidence="1">The sequence shown here is derived from an EMBL/GenBank/DDBJ whole genome shotgun (WGS) entry which is preliminary data.</text>
</comment>
<evidence type="ECO:0000313" key="1">
    <source>
        <dbReference type="EMBL" id="RMC37497.1"/>
    </source>
</evidence>
<reference evidence="1 2" key="1">
    <citation type="submission" date="2018-07" db="EMBL/GenBank/DDBJ databases">
        <authorList>
            <person name="Zhang Y."/>
            <person name="Wang L."/>
            <person name="Ma S."/>
        </authorList>
    </citation>
    <scope>NUCLEOTIDE SEQUENCE [LARGE SCALE GENOMIC DNA]</scope>
    <source>
        <strain evidence="1 2">4-2</strain>
    </source>
</reference>
<gene>
    <name evidence="1" type="ORF">C9E81_01730</name>
</gene>
<sequence length="128" mass="14144">MMEEDFWTLLTGSAAIVAVIPSSSIVWGAWPQGQAWPGIVLNIVENIDGLTYAGPDGFWQGRVQVDCYAETYPVAKQLARSALSVLSGHRGGAFRGIFLASTRDHREDGASDRPFRISMDFMTHWRAQ</sequence>
<dbReference type="Proteomes" id="UP000273516">
    <property type="component" value="Unassembled WGS sequence"/>
</dbReference>
<dbReference type="Pfam" id="PF11367">
    <property type="entry name" value="Tail_completion_gp17"/>
    <property type="match status" value="1"/>
</dbReference>
<evidence type="ECO:0000313" key="2">
    <source>
        <dbReference type="Proteomes" id="UP000273516"/>
    </source>
</evidence>
<protein>
    <submittedName>
        <fullName evidence="1">DUF3168 domain-containing protein</fullName>
    </submittedName>
</protein>
<dbReference type="OrthoDB" id="7950654at2"/>
<dbReference type="EMBL" id="QOKZ01000001">
    <property type="protein sequence ID" value="RMC37497.1"/>
    <property type="molecule type" value="Genomic_DNA"/>
</dbReference>
<keyword evidence="2" id="KW-1185">Reference proteome</keyword>
<organism evidence="1 2">
    <name type="scientific">Paracoccus alkanivorans</name>
    <dbReference type="NCBI Taxonomy" id="2116655"/>
    <lineage>
        <taxon>Bacteria</taxon>
        <taxon>Pseudomonadati</taxon>
        <taxon>Pseudomonadota</taxon>
        <taxon>Alphaproteobacteria</taxon>
        <taxon>Rhodobacterales</taxon>
        <taxon>Paracoccaceae</taxon>
        <taxon>Paracoccus</taxon>
    </lineage>
</organism>
<dbReference type="InterPro" id="IPR021508">
    <property type="entry name" value="Gp17-like"/>
</dbReference>